<protein>
    <recommendedName>
        <fullName evidence="4">GATA-type domain-containing protein</fullName>
    </recommendedName>
</protein>
<evidence type="ECO:0000313" key="2">
    <source>
        <dbReference type="EMBL" id="ORZ20396.1"/>
    </source>
</evidence>
<evidence type="ECO:0000313" key="3">
    <source>
        <dbReference type="Proteomes" id="UP000193560"/>
    </source>
</evidence>
<dbReference type="EMBL" id="MCGE01000006">
    <property type="protein sequence ID" value="ORZ20396.1"/>
    <property type="molecule type" value="Genomic_DNA"/>
</dbReference>
<reference evidence="2 3" key="1">
    <citation type="submission" date="2016-07" db="EMBL/GenBank/DDBJ databases">
        <title>Pervasive Adenine N6-methylation of Active Genes in Fungi.</title>
        <authorList>
            <consortium name="DOE Joint Genome Institute"/>
            <person name="Mondo S.J."/>
            <person name="Dannebaum R.O."/>
            <person name="Kuo R.C."/>
            <person name="Labutti K."/>
            <person name="Haridas S."/>
            <person name="Kuo A."/>
            <person name="Salamov A."/>
            <person name="Ahrendt S.R."/>
            <person name="Lipzen A."/>
            <person name="Sullivan W."/>
            <person name="Andreopoulos W.B."/>
            <person name="Clum A."/>
            <person name="Lindquist E."/>
            <person name="Daum C."/>
            <person name="Ramamoorthy G.K."/>
            <person name="Gryganskyi A."/>
            <person name="Culley D."/>
            <person name="Magnuson J.K."/>
            <person name="James T.Y."/>
            <person name="O'Malley M.A."/>
            <person name="Stajich J.E."/>
            <person name="Spatafora J.W."/>
            <person name="Visel A."/>
            <person name="Grigoriev I.V."/>
        </authorList>
    </citation>
    <scope>NUCLEOTIDE SEQUENCE [LARGE SCALE GENOMIC DNA]</scope>
    <source>
        <strain evidence="2 3">NRRL 1336</strain>
    </source>
</reference>
<dbReference type="AlphaFoldDB" id="A0A1X2IRP0"/>
<comment type="caution">
    <text evidence="2">The sequence shown here is derived from an EMBL/GenBank/DDBJ whole genome shotgun (WGS) entry which is preliminary data.</text>
</comment>
<dbReference type="STRING" id="90262.A0A1X2IRP0"/>
<name>A0A1X2IRP0_9FUNG</name>
<dbReference type="OrthoDB" id="2341409at2759"/>
<feature type="region of interest" description="Disordered" evidence="1">
    <location>
        <begin position="170"/>
        <end position="192"/>
    </location>
</feature>
<evidence type="ECO:0000256" key="1">
    <source>
        <dbReference type="SAM" id="MobiDB-lite"/>
    </source>
</evidence>
<organism evidence="2 3">
    <name type="scientific">Absidia repens</name>
    <dbReference type="NCBI Taxonomy" id="90262"/>
    <lineage>
        <taxon>Eukaryota</taxon>
        <taxon>Fungi</taxon>
        <taxon>Fungi incertae sedis</taxon>
        <taxon>Mucoromycota</taxon>
        <taxon>Mucoromycotina</taxon>
        <taxon>Mucoromycetes</taxon>
        <taxon>Mucorales</taxon>
        <taxon>Cunninghamellaceae</taxon>
        <taxon>Absidia</taxon>
    </lineage>
</organism>
<evidence type="ECO:0008006" key="4">
    <source>
        <dbReference type="Google" id="ProtNLM"/>
    </source>
</evidence>
<feature type="compositionally biased region" description="Pro residues" evidence="1">
    <location>
        <begin position="62"/>
        <end position="72"/>
    </location>
</feature>
<gene>
    <name evidence="2" type="ORF">BCR42DRAFT_408679</name>
</gene>
<dbReference type="Proteomes" id="UP000193560">
    <property type="component" value="Unassembled WGS sequence"/>
</dbReference>
<sequence length="381" mass="42454">MAATSSSYHTNTIYYPKSNYLTSTKIMEPASSTSLSRTPAYSVFSPPELVHDDEEEDEEDPTPLPASPPTTPPSCLIMNQHRILKNSISAPPITKRRKCIPHRSPSLTPSNGWIFMLPSPTASTTSTSQSMRFIPQQEQQYQNYSYQPKIVYLRHRNTSDPLPPACIKAPSVPLPSSPSSTSSSSLLPTQSALTSMVTSHSNQYATPSQSTTQPLPLSSMVSIPSQQPMARVHADVGPQNHNAAISTAFSSGRPIRLKGPCQACHENSEACMRKAFNWPFPSDEVYYDKGRPFVYLCNKCGLRYNKSGGSVCRQCRWVLCKEEKRKVIQLIDAMRSSRSDGQVSLDEDIPSFVCTPKYWNCGRPWKIRWAVNDLVDIDDKQ</sequence>
<feature type="region of interest" description="Disordered" evidence="1">
    <location>
        <begin position="50"/>
        <end position="73"/>
    </location>
</feature>
<keyword evidence="3" id="KW-1185">Reference proteome</keyword>
<feature type="compositionally biased region" description="Acidic residues" evidence="1">
    <location>
        <begin position="51"/>
        <end position="61"/>
    </location>
</feature>
<accession>A0A1X2IRP0</accession>
<feature type="compositionally biased region" description="Low complexity" evidence="1">
    <location>
        <begin position="177"/>
        <end position="192"/>
    </location>
</feature>
<proteinExistence type="predicted"/>